<dbReference type="EMBL" id="CP045929">
    <property type="protein sequence ID" value="QGK71580.1"/>
    <property type="molecule type" value="Genomic_DNA"/>
</dbReference>
<evidence type="ECO:0000313" key="1">
    <source>
        <dbReference type="EMBL" id="QGK71580.1"/>
    </source>
</evidence>
<name>A0A5Q3QCF7_9PSEU</name>
<reference evidence="2" key="1">
    <citation type="submission" date="2019-11" db="EMBL/GenBank/DDBJ databases">
        <title>The complete genome sequence of Saccharopolyspora sp. E2A.</title>
        <authorList>
            <person name="Zhang G."/>
        </authorList>
    </citation>
    <scope>NUCLEOTIDE SEQUENCE [LARGE SCALE GENOMIC DNA]</scope>
    <source>
        <strain evidence="2">E2A</strain>
    </source>
</reference>
<dbReference type="KEGG" id="sace:GIY23_20500"/>
<dbReference type="Gene3D" id="1.10.490.110">
    <property type="entry name" value="Uncharacterized conserved protein DUF2267"/>
    <property type="match status" value="1"/>
</dbReference>
<dbReference type="AlphaFoldDB" id="A0A5Q3QCF7"/>
<dbReference type="RefSeq" id="WP_154078153.1">
    <property type="nucleotide sequence ID" value="NZ_CP045929.1"/>
</dbReference>
<proteinExistence type="predicted"/>
<sequence length="130" mass="13882">MDYDEFLARVGDHGGPTDRAHADAASKQILAALGQRLAGNEPHDLASQLPAEVQQPLLRPTGEAEIGDDLDDFLRRVADREGRGCDTEQALAHARAVLGTIAGFVSAGEIEDLRSQLPTGYAALFEFPTS</sequence>
<dbReference type="InterPro" id="IPR038282">
    <property type="entry name" value="DUF2267_sf"/>
</dbReference>
<dbReference type="InterPro" id="IPR018727">
    <property type="entry name" value="DUF2267"/>
</dbReference>
<organism evidence="1 2">
    <name type="scientific">Allosaccharopolyspora coralli</name>
    <dbReference type="NCBI Taxonomy" id="2665642"/>
    <lineage>
        <taxon>Bacteria</taxon>
        <taxon>Bacillati</taxon>
        <taxon>Actinomycetota</taxon>
        <taxon>Actinomycetes</taxon>
        <taxon>Pseudonocardiales</taxon>
        <taxon>Pseudonocardiaceae</taxon>
        <taxon>Allosaccharopolyspora</taxon>
    </lineage>
</organism>
<protein>
    <submittedName>
        <fullName evidence="1">DUF2267 domain-containing protein</fullName>
    </submittedName>
</protein>
<gene>
    <name evidence="1" type="ORF">GIY23_20500</name>
</gene>
<dbReference type="Proteomes" id="UP000371041">
    <property type="component" value="Chromosome"/>
</dbReference>
<evidence type="ECO:0000313" key="2">
    <source>
        <dbReference type="Proteomes" id="UP000371041"/>
    </source>
</evidence>
<dbReference type="Pfam" id="PF10025">
    <property type="entry name" value="DUF2267"/>
    <property type="match status" value="1"/>
</dbReference>
<keyword evidence="2" id="KW-1185">Reference proteome</keyword>
<accession>A0A5Q3QCF7</accession>